<keyword evidence="6 7" id="KW-0472">Membrane</keyword>
<dbReference type="HAMAP" id="MF_01456">
    <property type="entry name" value="NDH1_NuoK"/>
    <property type="match status" value="1"/>
</dbReference>
<evidence type="ECO:0000256" key="6">
    <source>
        <dbReference type="ARBA" id="ARBA00023136"/>
    </source>
</evidence>
<dbReference type="NCBIfam" id="NF004320">
    <property type="entry name" value="PRK05715.1-2"/>
    <property type="match status" value="1"/>
</dbReference>
<accession>A0A0F9QKH8</accession>
<dbReference type="InterPro" id="IPR039428">
    <property type="entry name" value="NUOK/Mnh_C1-like"/>
</dbReference>
<dbReference type="GO" id="GO:0016651">
    <property type="term" value="F:oxidoreductase activity, acting on NAD(P)H"/>
    <property type="evidence" value="ECO:0007669"/>
    <property type="project" value="InterPro"/>
</dbReference>
<feature type="transmembrane region" description="Helical" evidence="7">
    <location>
        <begin position="30"/>
        <end position="51"/>
    </location>
</feature>
<proteinExistence type="inferred from homology"/>
<keyword evidence="3" id="KW-0813">Transport</keyword>
<dbReference type="EMBL" id="LAZR01001438">
    <property type="protein sequence ID" value="KKN44650.1"/>
    <property type="molecule type" value="Genomic_DNA"/>
</dbReference>
<name>A0A0F9QKH8_9ZZZZ</name>
<evidence type="ECO:0000256" key="4">
    <source>
        <dbReference type="ARBA" id="ARBA00022692"/>
    </source>
</evidence>
<evidence type="ECO:0000256" key="3">
    <source>
        <dbReference type="ARBA" id="ARBA00022448"/>
    </source>
</evidence>
<evidence type="ECO:0000256" key="1">
    <source>
        <dbReference type="ARBA" id="ARBA00004141"/>
    </source>
</evidence>
<evidence type="ECO:0000256" key="7">
    <source>
        <dbReference type="SAM" id="Phobius"/>
    </source>
</evidence>
<reference evidence="8" key="1">
    <citation type="journal article" date="2015" name="Nature">
        <title>Complex archaea that bridge the gap between prokaryotes and eukaryotes.</title>
        <authorList>
            <person name="Spang A."/>
            <person name="Saw J.H."/>
            <person name="Jorgensen S.L."/>
            <person name="Zaremba-Niedzwiedzka K."/>
            <person name="Martijn J."/>
            <person name="Lind A.E."/>
            <person name="van Eijk R."/>
            <person name="Schleper C."/>
            <person name="Guy L."/>
            <person name="Ettema T.J."/>
        </authorList>
    </citation>
    <scope>NUCLEOTIDE SEQUENCE</scope>
</reference>
<comment type="similarity">
    <text evidence="2">Belongs to the complex I subunit 4L family.</text>
</comment>
<comment type="subcellular location">
    <subcellularLocation>
        <location evidence="1">Membrane</location>
        <topology evidence="1">Multi-pass membrane protein</topology>
    </subcellularLocation>
</comment>
<evidence type="ECO:0000256" key="5">
    <source>
        <dbReference type="ARBA" id="ARBA00022989"/>
    </source>
</evidence>
<dbReference type="AlphaFoldDB" id="A0A0F9QKH8"/>
<feature type="transmembrane region" description="Helical" evidence="7">
    <location>
        <begin position="6"/>
        <end position="23"/>
    </location>
</feature>
<dbReference type="GO" id="GO:0042773">
    <property type="term" value="P:ATP synthesis coupled electron transport"/>
    <property type="evidence" value="ECO:0007669"/>
    <property type="project" value="InterPro"/>
</dbReference>
<dbReference type="Pfam" id="PF00420">
    <property type="entry name" value="Oxidored_q2"/>
    <property type="match status" value="1"/>
</dbReference>
<feature type="transmembrane region" description="Helical" evidence="7">
    <location>
        <begin position="63"/>
        <end position="85"/>
    </location>
</feature>
<dbReference type="PANTHER" id="PTHR11434">
    <property type="entry name" value="NADH-UBIQUINONE OXIDOREDUCTASE SUBUNIT ND4L"/>
    <property type="match status" value="1"/>
</dbReference>
<dbReference type="InterPro" id="IPR001133">
    <property type="entry name" value="NADH_UbQ_OxRdtase_chain4L/K"/>
</dbReference>
<comment type="caution">
    <text evidence="8">The sequence shown here is derived from an EMBL/GenBank/DDBJ whole genome shotgun (WGS) entry which is preliminary data.</text>
</comment>
<organism evidence="8">
    <name type="scientific">marine sediment metagenome</name>
    <dbReference type="NCBI Taxonomy" id="412755"/>
    <lineage>
        <taxon>unclassified sequences</taxon>
        <taxon>metagenomes</taxon>
        <taxon>ecological metagenomes</taxon>
    </lineage>
</organism>
<dbReference type="PANTHER" id="PTHR11434:SF16">
    <property type="entry name" value="NADH-UBIQUINONE OXIDOREDUCTASE CHAIN 4L"/>
    <property type="match status" value="1"/>
</dbReference>
<evidence type="ECO:0000256" key="2">
    <source>
        <dbReference type="ARBA" id="ARBA00010519"/>
    </source>
</evidence>
<dbReference type="Gene3D" id="1.10.287.3510">
    <property type="match status" value="1"/>
</dbReference>
<protein>
    <submittedName>
        <fullName evidence="8">Uncharacterized protein</fullName>
    </submittedName>
</protein>
<keyword evidence="4 7" id="KW-0812">Transmembrane</keyword>
<sequence>MTLTAILIVAAALFGIGLFGALSQKSFVMLMMGLEMMLNGTLLAAVGFWAFTLEGAPKGQLLAVLVMAVMAVELAIGFALVVAVYRKRQADVIEGIGTMKQ</sequence>
<evidence type="ECO:0000313" key="8">
    <source>
        <dbReference type="EMBL" id="KKN44650.1"/>
    </source>
</evidence>
<gene>
    <name evidence="8" type="ORF">LCGC14_0690920</name>
</gene>
<dbReference type="GO" id="GO:0030964">
    <property type="term" value="C:NADH dehydrogenase complex"/>
    <property type="evidence" value="ECO:0007669"/>
    <property type="project" value="TreeGrafter"/>
</dbReference>
<keyword evidence="5 7" id="KW-1133">Transmembrane helix</keyword>